<organism evidence="1 2">
    <name type="scientific">Vibrio diazotrophicus</name>
    <dbReference type="NCBI Taxonomy" id="685"/>
    <lineage>
        <taxon>Bacteria</taxon>
        <taxon>Pseudomonadati</taxon>
        <taxon>Pseudomonadota</taxon>
        <taxon>Gammaproteobacteria</taxon>
        <taxon>Vibrionales</taxon>
        <taxon>Vibrionaceae</taxon>
        <taxon>Vibrio</taxon>
    </lineage>
</organism>
<gene>
    <name evidence="1" type="ORF">DET48_11449</name>
</gene>
<proteinExistence type="predicted"/>
<reference evidence="1 2" key="1">
    <citation type="submission" date="2018-06" db="EMBL/GenBank/DDBJ databases">
        <title>Freshwater and sediment microbial communities from various areas in North America, analyzing microbe dynamics in response to fracking.</title>
        <authorList>
            <person name="Lamendella R."/>
        </authorList>
    </citation>
    <scope>NUCLEOTIDE SEQUENCE [LARGE SCALE GENOMIC DNA]</scope>
    <source>
        <strain evidence="1 2">99A</strain>
    </source>
</reference>
<evidence type="ECO:0000313" key="1">
    <source>
        <dbReference type="EMBL" id="RAS62654.1"/>
    </source>
</evidence>
<sequence length="128" mass="14980">MNILSLVPENEESALNAYIDKGIVRIKSNREFCGLTITNFVDWMFEQDLPRRMVVGLVREVMATQFDPQMSSHKLIPLENFQDNFGDLLNQFIEENKLKIKDGYAAEKKQQFENDLITQFEQIKLSNY</sequence>
<name>A0A329EIS3_VIBDI</name>
<comment type="caution">
    <text evidence="1">The sequence shown here is derived from an EMBL/GenBank/DDBJ whole genome shotgun (WGS) entry which is preliminary data.</text>
</comment>
<dbReference type="AlphaFoldDB" id="A0A329EIS3"/>
<dbReference type="Proteomes" id="UP000248729">
    <property type="component" value="Unassembled WGS sequence"/>
</dbReference>
<accession>A0A329EIS3</accession>
<dbReference type="EMBL" id="QLTR01000014">
    <property type="protein sequence ID" value="RAS62654.1"/>
    <property type="molecule type" value="Genomic_DNA"/>
</dbReference>
<protein>
    <submittedName>
        <fullName evidence="1">Integrase-like protein</fullName>
    </submittedName>
</protein>
<dbReference type="RefSeq" id="WP_112404098.1">
    <property type="nucleotide sequence ID" value="NZ_QLTR01000014.1"/>
</dbReference>
<evidence type="ECO:0000313" key="2">
    <source>
        <dbReference type="Proteomes" id="UP000248729"/>
    </source>
</evidence>